<keyword evidence="5 7" id="KW-1133">Transmembrane helix</keyword>
<keyword evidence="6 7" id="KW-0472">Membrane</keyword>
<evidence type="ECO:0000256" key="3">
    <source>
        <dbReference type="ARBA" id="ARBA00022475"/>
    </source>
</evidence>
<feature type="transmembrane region" description="Helical" evidence="7">
    <location>
        <begin position="80"/>
        <end position="99"/>
    </location>
</feature>
<keyword evidence="3" id="KW-1003">Cell membrane</keyword>
<dbReference type="InterPro" id="IPR051907">
    <property type="entry name" value="DoxX-like_oxidoreductase"/>
</dbReference>
<evidence type="ECO:0000256" key="2">
    <source>
        <dbReference type="ARBA" id="ARBA00006679"/>
    </source>
</evidence>
<feature type="transmembrane region" description="Helical" evidence="7">
    <location>
        <begin position="136"/>
        <end position="157"/>
    </location>
</feature>
<accession>A0ABQ6LPG8</accession>
<keyword evidence="9" id="KW-1185">Reference proteome</keyword>
<keyword evidence="4 7" id="KW-0812">Transmembrane</keyword>
<dbReference type="Proteomes" id="UP001239909">
    <property type="component" value="Unassembled WGS sequence"/>
</dbReference>
<comment type="similarity">
    <text evidence="2">Belongs to the DoxX family.</text>
</comment>
<reference evidence="8 9" key="1">
    <citation type="submission" date="2023-04" db="EMBL/GenBank/DDBJ databases">
        <title>Marinoamorphus aggregata gen. nov., sp. Nov., isolate from tissue of brittle star Ophioplocus japonicus.</title>
        <authorList>
            <person name="Kawano K."/>
            <person name="Sawayama S."/>
            <person name="Nakagawa S."/>
        </authorList>
    </citation>
    <scope>NUCLEOTIDE SEQUENCE [LARGE SCALE GENOMIC DNA]</scope>
    <source>
        <strain evidence="8 9">NKW23</strain>
    </source>
</reference>
<comment type="subcellular location">
    <subcellularLocation>
        <location evidence="1">Cell membrane</location>
        <topology evidence="1">Multi-pass membrane protein</topology>
    </subcellularLocation>
</comment>
<dbReference type="EMBL" id="BSYI01000008">
    <property type="protein sequence ID" value="GMG82225.1"/>
    <property type="molecule type" value="Genomic_DNA"/>
</dbReference>
<dbReference type="PANTHER" id="PTHR33452:SF1">
    <property type="entry name" value="INNER MEMBRANE PROTEIN YPHA-RELATED"/>
    <property type="match status" value="1"/>
</dbReference>
<comment type="caution">
    <text evidence="8">The sequence shown here is derived from an EMBL/GenBank/DDBJ whole genome shotgun (WGS) entry which is preliminary data.</text>
</comment>
<proteinExistence type="inferred from homology"/>
<name>A0ABQ6LPG8_9RHOB</name>
<gene>
    <name evidence="8" type="ORF">LNKW23_14380</name>
</gene>
<dbReference type="Pfam" id="PF07681">
    <property type="entry name" value="DoxX"/>
    <property type="match status" value="1"/>
</dbReference>
<evidence type="ECO:0000256" key="1">
    <source>
        <dbReference type="ARBA" id="ARBA00004651"/>
    </source>
</evidence>
<dbReference type="InterPro" id="IPR032808">
    <property type="entry name" value="DoxX"/>
</dbReference>
<evidence type="ECO:0000256" key="6">
    <source>
        <dbReference type="ARBA" id="ARBA00023136"/>
    </source>
</evidence>
<evidence type="ECO:0000256" key="5">
    <source>
        <dbReference type="ARBA" id="ARBA00022989"/>
    </source>
</evidence>
<organism evidence="8 9">
    <name type="scientific">Paralimibaculum aggregatum</name>
    <dbReference type="NCBI Taxonomy" id="3036245"/>
    <lineage>
        <taxon>Bacteria</taxon>
        <taxon>Pseudomonadati</taxon>
        <taxon>Pseudomonadota</taxon>
        <taxon>Alphaproteobacteria</taxon>
        <taxon>Rhodobacterales</taxon>
        <taxon>Paracoccaceae</taxon>
        <taxon>Paralimibaculum</taxon>
    </lineage>
</organism>
<evidence type="ECO:0000256" key="4">
    <source>
        <dbReference type="ARBA" id="ARBA00022692"/>
    </source>
</evidence>
<evidence type="ECO:0000313" key="8">
    <source>
        <dbReference type="EMBL" id="GMG82225.1"/>
    </source>
</evidence>
<evidence type="ECO:0000256" key="7">
    <source>
        <dbReference type="SAM" id="Phobius"/>
    </source>
</evidence>
<protein>
    <submittedName>
        <fullName evidence="8">DoxX family protein</fullName>
    </submittedName>
</protein>
<dbReference type="PANTHER" id="PTHR33452">
    <property type="entry name" value="OXIDOREDUCTASE CATD-RELATED"/>
    <property type="match status" value="1"/>
</dbReference>
<sequence length="165" mass="16699">MTDTAAPVSAPVSAATTPLAIPALRPLYAAAGPLADAGLRVAAGLFLLPHAAQKLFGWFGGYGLEASGQYFETQLGFADGFAAALAAGLVELVAGLALALGLGTRIAAGAIAVMLLVATTVHLPNGFFWTDGGWEYPVLWAILAARFAAAGGGAYSLDRLIGREV</sequence>
<evidence type="ECO:0000313" key="9">
    <source>
        <dbReference type="Proteomes" id="UP001239909"/>
    </source>
</evidence>
<feature type="transmembrane region" description="Helical" evidence="7">
    <location>
        <begin position="106"/>
        <end position="124"/>
    </location>
</feature>
<dbReference type="RefSeq" id="WP_285670983.1">
    <property type="nucleotide sequence ID" value="NZ_BSYI01000008.1"/>
</dbReference>